<proteinExistence type="predicted"/>
<dbReference type="RefSeq" id="XP_019853316.1">
    <property type="nucleotide sequence ID" value="XM_019997757.1"/>
</dbReference>
<evidence type="ECO:0000313" key="3">
    <source>
        <dbReference type="EnsemblMetazoa" id="XP_019853316.1"/>
    </source>
</evidence>
<dbReference type="AlphaFoldDB" id="A0AAN0J9B5"/>
<evidence type="ECO:0000256" key="2">
    <source>
        <dbReference type="ARBA" id="ARBA00023043"/>
    </source>
</evidence>
<dbReference type="EnsemblMetazoa" id="XM_019997757.1">
    <property type="protein sequence ID" value="XP_019853316.1"/>
    <property type="gene ID" value="LOC109582798"/>
</dbReference>
<reference evidence="4" key="1">
    <citation type="journal article" date="2010" name="Nature">
        <title>The Amphimedon queenslandica genome and the evolution of animal complexity.</title>
        <authorList>
            <person name="Srivastava M."/>
            <person name="Simakov O."/>
            <person name="Chapman J."/>
            <person name="Fahey B."/>
            <person name="Gauthier M.E."/>
            <person name="Mitros T."/>
            <person name="Richards G.S."/>
            <person name="Conaco C."/>
            <person name="Dacre M."/>
            <person name="Hellsten U."/>
            <person name="Larroux C."/>
            <person name="Putnam N.H."/>
            <person name="Stanke M."/>
            <person name="Adamska M."/>
            <person name="Darling A."/>
            <person name="Degnan S.M."/>
            <person name="Oakley T.H."/>
            <person name="Plachetzki D.C."/>
            <person name="Zhai Y."/>
            <person name="Adamski M."/>
            <person name="Calcino A."/>
            <person name="Cummins S.F."/>
            <person name="Goodstein D.M."/>
            <person name="Harris C."/>
            <person name="Jackson D.J."/>
            <person name="Leys S.P."/>
            <person name="Shu S."/>
            <person name="Woodcroft B.J."/>
            <person name="Vervoort M."/>
            <person name="Kosik K.S."/>
            <person name="Manning G."/>
            <person name="Degnan B.M."/>
            <person name="Rokhsar D.S."/>
        </authorList>
    </citation>
    <scope>NUCLEOTIDE SEQUENCE [LARGE SCALE GENOMIC DNA]</scope>
</reference>
<dbReference type="PANTHER" id="PTHR24198:SF165">
    <property type="entry name" value="ANKYRIN REPEAT-CONTAINING PROTEIN-RELATED"/>
    <property type="match status" value="1"/>
</dbReference>
<dbReference type="SUPFAM" id="SSF48403">
    <property type="entry name" value="Ankyrin repeat"/>
    <property type="match status" value="1"/>
</dbReference>
<evidence type="ECO:0000256" key="1">
    <source>
        <dbReference type="ARBA" id="ARBA00022737"/>
    </source>
</evidence>
<dbReference type="InterPro" id="IPR002110">
    <property type="entry name" value="Ankyrin_rpt"/>
</dbReference>
<dbReference type="Proteomes" id="UP000007879">
    <property type="component" value="Unassembled WGS sequence"/>
</dbReference>
<reference evidence="3" key="2">
    <citation type="submission" date="2024-06" db="UniProtKB">
        <authorList>
            <consortium name="EnsemblMetazoa"/>
        </authorList>
    </citation>
    <scope>IDENTIFICATION</scope>
</reference>
<dbReference type="SMART" id="SM00248">
    <property type="entry name" value="ANK"/>
    <property type="match status" value="6"/>
</dbReference>
<keyword evidence="1" id="KW-0677">Repeat</keyword>
<keyword evidence="2" id="KW-0040">ANK repeat</keyword>
<dbReference type="Pfam" id="PF12796">
    <property type="entry name" value="Ank_2"/>
    <property type="match status" value="2"/>
</dbReference>
<name>A0AAN0J9B5_AMPQE</name>
<dbReference type="Gene3D" id="1.25.40.20">
    <property type="entry name" value="Ankyrin repeat-containing domain"/>
    <property type="match status" value="3"/>
</dbReference>
<organism evidence="3 4">
    <name type="scientific">Amphimedon queenslandica</name>
    <name type="common">Sponge</name>
    <dbReference type="NCBI Taxonomy" id="400682"/>
    <lineage>
        <taxon>Eukaryota</taxon>
        <taxon>Metazoa</taxon>
        <taxon>Porifera</taxon>
        <taxon>Demospongiae</taxon>
        <taxon>Heteroscleromorpha</taxon>
        <taxon>Haplosclerida</taxon>
        <taxon>Niphatidae</taxon>
        <taxon>Amphimedon</taxon>
    </lineage>
</organism>
<evidence type="ECO:0008006" key="5">
    <source>
        <dbReference type="Google" id="ProtNLM"/>
    </source>
</evidence>
<dbReference type="PANTHER" id="PTHR24198">
    <property type="entry name" value="ANKYRIN REPEAT AND PROTEIN KINASE DOMAIN-CONTAINING PROTEIN"/>
    <property type="match status" value="1"/>
</dbReference>
<accession>A0AAN0J9B5</accession>
<evidence type="ECO:0000313" key="4">
    <source>
        <dbReference type="Proteomes" id="UP000007879"/>
    </source>
</evidence>
<protein>
    <recommendedName>
        <fullName evidence="5">Death domain-containing protein</fullName>
    </recommendedName>
</protein>
<keyword evidence="4" id="KW-1185">Reference proteome</keyword>
<dbReference type="KEGG" id="aqu:109582798"/>
<dbReference type="GeneID" id="109582798"/>
<dbReference type="InterPro" id="IPR036770">
    <property type="entry name" value="Ankyrin_rpt-contain_sf"/>
</dbReference>
<sequence length="629" mass="72246">MATNSSSAPFINVCNKELSIDEYHSVYDKVKSISASWKSFAISLRLRITDINAIEACSHGNAISYLQKVIEHWLMKNYDYERYGWPCWRMVCVAVKEGGGNSALADEIALEHPMKIIDIIILVHISAFYATNQLPNLEEICDEFVTLLYETRISLEKQQLPNIIDFIEVQVMLLLNPKDQTPENKELVRKEFHHIKDMQQLFYVLEKFVSWFNYSLLLKIGKVFIQKNKSLKKSWSGYESKIRDYFTMGEGWAIQCVDAVAFGLTDIPDAKAMIIEVKRDDYTFYDLTMIYHQVPSAFKIPNVRLYFSSVTMSKECLKLNYFIPNYLYFILFPINEEQLQNLASINEISKLECGEYSYNINEGSEQQVQHSFSEVDICDPLWYENTTSICPNFNINATTTGGLSLLHFASWSGSILLVKALEEYNISCTEDNSKLSPVHYAAWSGSTSVLSYIISHYNLNANDTDTAGRTPLVYSCQSDKAGRTLVHHAAWSGNFDLVQYLITEQELITTYQLDSHQTDNNGMLPIHYAAQSGDILLLELYVKDNKHSLNLTDDNGWNVIHYSSSRGHTHFIKYITSQYPESANSLIYSTDKKGEMPLHYAQENNHNQLVRFLKNIKREIQEKARCVTQ</sequence>